<feature type="domain" description="AprE-like long alpha-helical hairpin" evidence="11">
    <location>
        <begin position="104"/>
        <end position="291"/>
    </location>
</feature>
<dbReference type="AlphaFoldDB" id="A0A1I1VQK8"/>
<comment type="similarity">
    <text evidence="2 9">Belongs to the membrane fusion protein (MFP) (TC 8.A.1) family.</text>
</comment>
<dbReference type="Gene3D" id="2.40.30.170">
    <property type="match status" value="1"/>
</dbReference>
<accession>A0A1I1VQK8</accession>
<evidence type="ECO:0000256" key="10">
    <source>
        <dbReference type="SAM" id="Coils"/>
    </source>
</evidence>
<evidence type="ECO:0000256" key="2">
    <source>
        <dbReference type="ARBA" id="ARBA00009477"/>
    </source>
</evidence>
<dbReference type="PRINTS" id="PR01490">
    <property type="entry name" value="RTXTOXIND"/>
</dbReference>
<evidence type="ECO:0000313" key="13">
    <source>
        <dbReference type="EMBL" id="SFD85124.1"/>
    </source>
</evidence>
<evidence type="ECO:0000256" key="5">
    <source>
        <dbReference type="ARBA" id="ARBA00022519"/>
    </source>
</evidence>
<keyword evidence="8 9" id="KW-0472">Membrane</keyword>
<reference evidence="14" key="1">
    <citation type="submission" date="2016-10" db="EMBL/GenBank/DDBJ databases">
        <authorList>
            <person name="Varghese N."/>
            <person name="Submissions S."/>
        </authorList>
    </citation>
    <scope>NUCLEOTIDE SEQUENCE [LARGE SCALE GENOMIC DNA]</scope>
    <source>
        <strain evidence="14">CGMCC 1.12041</strain>
    </source>
</reference>
<dbReference type="EMBL" id="FOLD01000041">
    <property type="protein sequence ID" value="SFD85124.1"/>
    <property type="molecule type" value="Genomic_DNA"/>
</dbReference>
<dbReference type="PANTHER" id="PTHR30386">
    <property type="entry name" value="MEMBRANE FUSION SUBUNIT OF EMRAB-TOLC MULTIDRUG EFFLUX PUMP"/>
    <property type="match status" value="1"/>
</dbReference>
<dbReference type="InterPro" id="IPR010129">
    <property type="entry name" value="T1SS_HlyD"/>
</dbReference>
<keyword evidence="3 9" id="KW-0813">Transport</keyword>
<evidence type="ECO:0000313" key="14">
    <source>
        <dbReference type="Proteomes" id="UP000198639"/>
    </source>
</evidence>
<evidence type="ECO:0000256" key="6">
    <source>
        <dbReference type="ARBA" id="ARBA00022692"/>
    </source>
</evidence>
<evidence type="ECO:0000259" key="12">
    <source>
        <dbReference type="Pfam" id="PF26002"/>
    </source>
</evidence>
<feature type="coiled-coil region" evidence="10">
    <location>
        <begin position="267"/>
        <end position="294"/>
    </location>
</feature>
<gene>
    <name evidence="13" type="ORF">SAMN05216204_1415</name>
</gene>
<dbReference type="InterPro" id="IPR058781">
    <property type="entry name" value="HH_AprE-like"/>
</dbReference>
<proteinExistence type="inferred from homology"/>
<dbReference type="STRING" id="1164594.SAMN05216204_1415"/>
<name>A0A1I1VQK8_9BURK</name>
<evidence type="ECO:0000256" key="3">
    <source>
        <dbReference type="ARBA" id="ARBA00022448"/>
    </source>
</evidence>
<dbReference type="NCBIfam" id="TIGR01843">
    <property type="entry name" value="type_I_hlyD"/>
    <property type="match status" value="1"/>
</dbReference>
<feature type="coiled-coil region" evidence="10">
    <location>
        <begin position="179"/>
        <end position="206"/>
    </location>
</feature>
<keyword evidence="4 9" id="KW-1003">Cell membrane</keyword>
<feature type="domain" description="AprE-like beta-barrel" evidence="12">
    <location>
        <begin position="336"/>
        <end position="427"/>
    </location>
</feature>
<dbReference type="RefSeq" id="WP_091876923.1">
    <property type="nucleotide sequence ID" value="NZ_FOLD01000041.1"/>
</dbReference>
<sequence>MKLLKSDTSDVVSHDVTPVEVNTDARSYARVGWIVVLLGFCGFMLWALTAPLDKGVPLSGTVSKESNRQAVQHQTGGTVQEILVKDGDTVKRGQVLVRMNQIMAKSAFEMTEGQYLTARASEARLVAEMNNRRSIAFPAELKQRSSDPRVAEMMRLQEQLLLSRQLSLQSEQSSIDENIAGLKLQMRGLEESRNSKKDQMNFLKEQLAGMRDLAKEGYVARNRLLDLERTYAQLGGAISEDIGNIGRAQRQVMELSLRRTQRASDYQKEVRTQLTELQKEAEALAARLEAQKFDLQGVEVKSPADGVVVSSAVFTNGGVVPPGFKMMDIVPSGDPLVIEGQLPTNLVDKVSPGLPVELMFSAFNTNKTPHIDGEVVQVSADRSIEEHTGMPYYKVRVKVTPKGAKKIAEHKLNIIPGMPVELFVKTGERTMMNYLLKPVFDRAQSSMSED</sequence>
<keyword evidence="5 9" id="KW-0997">Cell inner membrane</keyword>
<evidence type="ECO:0000259" key="11">
    <source>
        <dbReference type="Pfam" id="PF25994"/>
    </source>
</evidence>
<dbReference type="Proteomes" id="UP000198639">
    <property type="component" value="Unassembled WGS sequence"/>
</dbReference>
<dbReference type="SUPFAM" id="SSF111369">
    <property type="entry name" value="HlyD-like secretion proteins"/>
    <property type="match status" value="2"/>
</dbReference>
<organism evidence="13 14">
    <name type="scientific">Massilia yuzhufengensis</name>
    <dbReference type="NCBI Taxonomy" id="1164594"/>
    <lineage>
        <taxon>Bacteria</taxon>
        <taxon>Pseudomonadati</taxon>
        <taxon>Pseudomonadota</taxon>
        <taxon>Betaproteobacteria</taxon>
        <taxon>Burkholderiales</taxon>
        <taxon>Oxalobacteraceae</taxon>
        <taxon>Telluria group</taxon>
        <taxon>Massilia</taxon>
    </lineage>
</organism>
<dbReference type="Pfam" id="PF26002">
    <property type="entry name" value="Beta-barrel_AprE"/>
    <property type="match status" value="1"/>
</dbReference>
<dbReference type="InterPro" id="IPR058982">
    <property type="entry name" value="Beta-barrel_AprE"/>
</dbReference>
<keyword evidence="13" id="KW-0645">Protease</keyword>
<dbReference type="GO" id="GO:0015031">
    <property type="term" value="P:protein transport"/>
    <property type="evidence" value="ECO:0007669"/>
    <property type="project" value="InterPro"/>
</dbReference>
<dbReference type="InterPro" id="IPR050739">
    <property type="entry name" value="MFP"/>
</dbReference>
<evidence type="ECO:0000256" key="4">
    <source>
        <dbReference type="ARBA" id="ARBA00022475"/>
    </source>
</evidence>
<evidence type="ECO:0000256" key="7">
    <source>
        <dbReference type="ARBA" id="ARBA00022989"/>
    </source>
</evidence>
<dbReference type="PANTHER" id="PTHR30386:SF17">
    <property type="entry name" value="ALKALINE PROTEASE SECRETION PROTEIN APRE"/>
    <property type="match status" value="1"/>
</dbReference>
<keyword evidence="13" id="KW-0378">Hydrolase</keyword>
<dbReference type="GO" id="GO:0006508">
    <property type="term" value="P:proteolysis"/>
    <property type="evidence" value="ECO:0007669"/>
    <property type="project" value="UniProtKB-KW"/>
</dbReference>
<evidence type="ECO:0000256" key="8">
    <source>
        <dbReference type="ARBA" id="ARBA00023136"/>
    </source>
</evidence>
<comment type="subcellular location">
    <subcellularLocation>
        <location evidence="1 9">Cell inner membrane</location>
        <topology evidence="1 9">Single-pass membrane protein</topology>
    </subcellularLocation>
</comment>
<feature type="transmembrane region" description="Helical" evidence="9">
    <location>
        <begin position="31"/>
        <end position="49"/>
    </location>
</feature>
<dbReference type="GO" id="GO:0005886">
    <property type="term" value="C:plasma membrane"/>
    <property type="evidence" value="ECO:0007669"/>
    <property type="project" value="UniProtKB-SubCell"/>
</dbReference>
<keyword evidence="6 9" id="KW-0812">Transmembrane</keyword>
<protein>
    <recommendedName>
        <fullName evidence="9">Membrane fusion protein (MFP) family protein</fullName>
    </recommendedName>
</protein>
<dbReference type="Pfam" id="PF25994">
    <property type="entry name" value="HH_AprE"/>
    <property type="match status" value="1"/>
</dbReference>
<dbReference type="GO" id="GO:0008233">
    <property type="term" value="F:peptidase activity"/>
    <property type="evidence" value="ECO:0007669"/>
    <property type="project" value="UniProtKB-KW"/>
</dbReference>
<keyword evidence="14" id="KW-1185">Reference proteome</keyword>
<evidence type="ECO:0000256" key="1">
    <source>
        <dbReference type="ARBA" id="ARBA00004377"/>
    </source>
</evidence>
<keyword evidence="10" id="KW-0175">Coiled coil</keyword>
<evidence type="ECO:0000256" key="9">
    <source>
        <dbReference type="RuleBase" id="RU365093"/>
    </source>
</evidence>
<keyword evidence="7 9" id="KW-1133">Transmembrane helix</keyword>
<dbReference type="OrthoDB" id="9775513at2"/>
<dbReference type="Gene3D" id="2.40.50.100">
    <property type="match status" value="1"/>
</dbReference>